<evidence type="ECO:0000313" key="2">
    <source>
        <dbReference type="Proteomes" id="UP000194153"/>
    </source>
</evidence>
<comment type="caution">
    <text evidence="1">The sequence shown here is derived from an EMBL/GenBank/DDBJ whole genome shotgun (WGS) entry which is preliminary data.</text>
</comment>
<accession>A0ABQ0MKP5</accession>
<protein>
    <recommendedName>
        <fullName evidence="3">NRDE family protein</fullName>
    </recommendedName>
</protein>
<proteinExistence type="predicted"/>
<gene>
    <name evidence="1" type="ORF">GPEL0_01r3468</name>
</gene>
<dbReference type="InterPro" id="IPR008551">
    <property type="entry name" value="TANGO2"/>
</dbReference>
<dbReference type="PANTHER" id="PTHR17985">
    <property type="entry name" value="SER/THR-RICH PROTEIN T10 IN DGCR REGION"/>
    <property type="match status" value="1"/>
</dbReference>
<dbReference type="PANTHER" id="PTHR17985:SF8">
    <property type="entry name" value="TRANSPORT AND GOLGI ORGANIZATION PROTEIN 2 HOMOLOG"/>
    <property type="match status" value="1"/>
</dbReference>
<keyword evidence="2" id="KW-1185">Reference proteome</keyword>
<evidence type="ECO:0000313" key="1">
    <source>
        <dbReference type="EMBL" id="GAW67573.1"/>
    </source>
</evidence>
<dbReference type="Pfam" id="PF05742">
    <property type="entry name" value="TANGO2"/>
    <property type="match status" value="1"/>
</dbReference>
<evidence type="ECO:0008006" key="3">
    <source>
        <dbReference type="Google" id="ProtNLM"/>
    </source>
</evidence>
<dbReference type="EMBL" id="BDQG01000001">
    <property type="protein sequence ID" value="GAW67573.1"/>
    <property type="molecule type" value="Genomic_DNA"/>
</dbReference>
<dbReference type="RefSeq" id="WP_085813809.1">
    <property type="nucleotide sequence ID" value="NZ_BDQG01000001.1"/>
</dbReference>
<name>A0ABQ0MKP5_9BACT</name>
<organism evidence="1 2">
    <name type="scientific">Geoanaerobacter pelophilus</name>
    <dbReference type="NCBI Taxonomy" id="60036"/>
    <lineage>
        <taxon>Bacteria</taxon>
        <taxon>Pseudomonadati</taxon>
        <taxon>Thermodesulfobacteriota</taxon>
        <taxon>Desulfuromonadia</taxon>
        <taxon>Geobacterales</taxon>
        <taxon>Geobacteraceae</taxon>
        <taxon>Geoanaerobacter</taxon>
    </lineage>
</organism>
<sequence length="258" mass="28468">MCTLLLAYRAHPRYPLVLLANRDEYYQRPTARASFWEDAPQLFGGRDLLHGGTWLGITTTGRIAALTNYRDPADLVRQGLSRGRLVSGFLKGVEDAEGYLECLRAAAGPFGGYNLVVGTPMRLHCYSSKTDEAVQLEPGVHGLSNRLLNTPWPKVVRGTQALKRALGAGEPDLEELFAILSDRTHPPDDQLPDTGVGLELERLLSPIFIESERYGTRSSSVLLVGRDGEARFVERSLEQGRWSEAAATMDWSTVLNGE</sequence>
<reference evidence="2" key="1">
    <citation type="submission" date="2017-05" db="EMBL/GenBank/DDBJ databases">
        <title>Draft genome sequence of Geobacter pelophilus, a iron(III)-reducing bacteria.</title>
        <authorList>
            <person name="Aoyagi T."/>
            <person name="Koike H."/>
            <person name="Morita T."/>
            <person name="Sato Y."/>
            <person name="Habe H."/>
            <person name="Hori T."/>
        </authorList>
    </citation>
    <scope>NUCLEOTIDE SEQUENCE [LARGE SCALE GENOMIC DNA]</scope>
    <source>
        <strain evidence="2">Drf2</strain>
    </source>
</reference>
<dbReference type="Proteomes" id="UP000194153">
    <property type="component" value="Unassembled WGS sequence"/>
</dbReference>